<dbReference type="EMBL" id="JACMSE010000001">
    <property type="protein sequence ID" value="MBC2888405.1"/>
    <property type="molecule type" value="Genomic_DNA"/>
</dbReference>
<dbReference type="InterPro" id="IPR035897">
    <property type="entry name" value="Toll_tir_struct_dom_sf"/>
</dbReference>
<proteinExistence type="predicted"/>
<dbReference type="SUPFAM" id="SSF52200">
    <property type="entry name" value="Toll/Interleukin receptor TIR domain"/>
    <property type="match status" value="1"/>
</dbReference>
<dbReference type="SMART" id="SM00255">
    <property type="entry name" value="TIR"/>
    <property type="match status" value="1"/>
</dbReference>
<evidence type="ECO:0000313" key="3">
    <source>
        <dbReference type="Proteomes" id="UP000587396"/>
    </source>
</evidence>
<dbReference type="InterPro" id="IPR000157">
    <property type="entry name" value="TIR_dom"/>
</dbReference>
<gene>
    <name evidence="2" type="ORF">H7313_03445</name>
</gene>
<reference evidence="2 3" key="1">
    <citation type="submission" date="2020-08" db="EMBL/GenBank/DDBJ databases">
        <authorList>
            <person name="Liu C."/>
            <person name="Sun Q."/>
        </authorList>
    </citation>
    <scope>NUCLEOTIDE SEQUENCE [LARGE SCALE GENOMIC DNA]</scope>
    <source>
        <strain evidence="2 3">N22</strain>
    </source>
</reference>
<feature type="domain" description="TIR" evidence="1">
    <location>
        <begin position="1"/>
        <end position="158"/>
    </location>
</feature>
<keyword evidence="3" id="KW-1185">Reference proteome</keyword>
<protein>
    <submittedName>
        <fullName evidence="2">Toll/interleukin-1 receptor domain-containing protein</fullName>
    </submittedName>
</protein>
<dbReference type="GO" id="GO:0007165">
    <property type="term" value="P:signal transduction"/>
    <property type="evidence" value="ECO:0007669"/>
    <property type="project" value="InterPro"/>
</dbReference>
<dbReference type="RefSeq" id="WP_185904332.1">
    <property type="nucleotide sequence ID" value="NZ_JACMSE010000001.1"/>
</dbReference>
<dbReference type="Proteomes" id="UP000587396">
    <property type="component" value="Unassembled WGS sequence"/>
</dbReference>
<comment type="caution">
    <text evidence="2">The sequence shown here is derived from an EMBL/GenBank/DDBJ whole genome shotgun (WGS) entry which is preliminary data.</text>
</comment>
<dbReference type="Gene3D" id="3.40.50.10140">
    <property type="entry name" value="Toll/interleukin-1 receptor homology (TIR) domain"/>
    <property type="match status" value="1"/>
</dbReference>
<evidence type="ECO:0000259" key="1">
    <source>
        <dbReference type="PROSITE" id="PS50104"/>
    </source>
</evidence>
<dbReference type="PROSITE" id="PS50104">
    <property type="entry name" value="TIR"/>
    <property type="match status" value="1"/>
</dbReference>
<organism evidence="2 3">
    <name type="scientific">Gordonibacter massiliensis</name>
    <name type="common">ex Traore et al. 2017</name>
    <dbReference type="NCBI Taxonomy" id="1841863"/>
    <lineage>
        <taxon>Bacteria</taxon>
        <taxon>Bacillati</taxon>
        <taxon>Actinomycetota</taxon>
        <taxon>Coriobacteriia</taxon>
        <taxon>Eggerthellales</taxon>
        <taxon>Eggerthellaceae</taxon>
        <taxon>Gordonibacter</taxon>
    </lineage>
</organism>
<keyword evidence="2" id="KW-0675">Receptor</keyword>
<sequence>MPTLFLSHTSIDKPFVEKLARDLNRLGIRVWYDKYEIKVGESIFWRVDEGLSSSEYFGIVLSPEALGSEWVKSELSSAWFKKMACNSNQILPLLYRACELPVLLRPIKYADFRTDYQRGLSELALVFGIKSTEAITSDNWRCFVRVPNSDWRDYRESEFKELVTALCKITEERNFSIYTGGSARPFSVAISSPSFKNRMGFCIRMDPKKGYRYMCSEGDENPNHVPLSSFDRYAGSTVNEALEFVCSRLDSYEKEFGRPVGKRFVQTTRMDRLMGDWPVELTRTMLRQVDWNQDVL</sequence>
<evidence type="ECO:0000313" key="2">
    <source>
        <dbReference type="EMBL" id="MBC2888405.1"/>
    </source>
</evidence>
<accession>A0A842JEW9</accession>
<dbReference type="Pfam" id="PF13676">
    <property type="entry name" value="TIR_2"/>
    <property type="match status" value="1"/>
</dbReference>
<dbReference type="AlphaFoldDB" id="A0A842JEW9"/>
<name>A0A842JEW9_9ACTN</name>